<dbReference type="SUPFAM" id="SSF53639">
    <property type="entry name" value="AraD/HMP-PK domain-like"/>
    <property type="match status" value="1"/>
</dbReference>
<keyword evidence="9" id="KW-1185">Reference proteome</keyword>
<dbReference type="GO" id="GO:0019509">
    <property type="term" value="P:L-methionine salvage from methylthioadenosine"/>
    <property type="evidence" value="ECO:0007669"/>
    <property type="project" value="UniProtKB-UniRule"/>
</dbReference>
<dbReference type="InterPro" id="IPR036409">
    <property type="entry name" value="Aldolase_II/adducin_N_sf"/>
</dbReference>
<comment type="catalytic activity">
    <reaction evidence="6">
        <text>5-(methylsulfanyl)-D-ribulose 1-phosphate = 5-methylsulfanyl-2,3-dioxopentyl phosphate + H2O</text>
        <dbReference type="Rhea" id="RHEA:15549"/>
        <dbReference type="ChEBI" id="CHEBI:15377"/>
        <dbReference type="ChEBI" id="CHEBI:58548"/>
        <dbReference type="ChEBI" id="CHEBI:58828"/>
        <dbReference type="EC" id="4.2.1.109"/>
    </reaction>
</comment>
<accession>A0A437Q9N2</accession>
<dbReference type="EMBL" id="SACS01000039">
    <property type="protein sequence ID" value="RVU31284.1"/>
    <property type="molecule type" value="Genomic_DNA"/>
</dbReference>
<dbReference type="NCBIfam" id="TIGR03328">
    <property type="entry name" value="salvage_mtnB"/>
    <property type="match status" value="1"/>
</dbReference>
<evidence type="ECO:0000313" key="9">
    <source>
        <dbReference type="Proteomes" id="UP000283077"/>
    </source>
</evidence>
<dbReference type="GO" id="GO:0046570">
    <property type="term" value="F:methylthioribulose 1-phosphate dehydratase activity"/>
    <property type="evidence" value="ECO:0007669"/>
    <property type="project" value="UniProtKB-UniRule"/>
</dbReference>
<proteinExistence type="inferred from homology"/>
<dbReference type="GO" id="GO:0008270">
    <property type="term" value="F:zinc ion binding"/>
    <property type="evidence" value="ECO:0007669"/>
    <property type="project" value="UniProtKB-UniRule"/>
</dbReference>
<reference evidence="8 9" key="1">
    <citation type="submission" date="2019-01" db="EMBL/GenBank/DDBJ databases">
        <authorList>
            <person name="Chen W.-M."/>
        </authorList>
    </citation>
    <scope>NUCLEOTIDE SEQUENCE [LARGE SCALE GENOMIC DNA]</scope>
    <source>
        <strain evidence="8 9">KYPC3</strain>
    </source>
</reference>
<comment type="caution">
    <text evidence="6">Lacks conserved residue(s) required for the propagation of feature annotation.</text>
</comment>
<dbReference type="HAMAP" id="MF_01677">
    <property type="entry name" value="Salvage_MtnB"/>
    <property type="match status" value="1"/>
</dbReference>
<dbReference type="Pfam" id="PF00596">
    <property type="entry name" value="Aldolase_II"/>
    <property type="match status" value="1"/>
</dbReference>
<dbReference type="GO" id="GO:0016832">
    <property type="term" value="F:aldehyde-lyase activity"/>
    <property type="evidence" value="ECO:0007669"/>
    <property type="project" value="TreeGrafter"/>
</dbReference>
<sequence>MNTTTNFQLNPYAVQLCTLSRWISAKQWAPAGSGNFSIRSNEHGCLITRAHKDKGELSPHDLVQISWNRGEAEFTAKAADSALLHVALYQQFPTAKVVLQTQSVAANVWSRLIKADNFLFSGYELQSVITGQPAQQQSCSLAIIDANQPMPLQAAEISRRASELSSGLLIRGHGLYVWGESLEHSKRQLEAWEFLISCELERMKVSGLL</sequence>
<dbReference type="EC" id="4.2.1.109" evidence="6"/>
<dbReference type="RefSeq" id="WP_127701329.1">
    <property type="nucleotide sequence ID" value="NZ_SACS01000039.1"/>
</dbReference>
<gene>
    <name evidence="6 8" type="primary">mtnB</name>
    <name evidence="8" type="ORF">EOE67_20015</name>
</gene>
<dbReference type="OrthoDB" id="9805559at2"/>
<dbReference type="PANTHER" id="PTHR22789">
    <property type="entry name" value="FUCULOSE PHOSPHATE ALDOLASE"/>
    <property type="match status" value="1"/>
</dbReference>
<organism evidence="8 9">
    <name type="scientific">Rheinheimera riviphila</name>
    <dbReference type="NCBI Taxonomy" id="1834037"/>
    <lineage>
        <taxon>Bacteria</taxon>
        <taxon>Pseudomonadati</taxon>
        <taxon>Pseudomonadota</taxon>
        <taxon>Gammaproteobacteria</taxon>
        <taxon>Chromatiales</taxon>
        <taxon>Chromatiaceae</taxon>
        <taxon>Rheinheimera</taxon>
    </lineage>
</organism>
<evidence type="ECO:0000256" key="6">
    <source>
        <dbReference type="HAMAP-Rule" id="MF_01677"/>
    </source>
</evidence>
<dbReference type="InterPro" id="IPR050197">
    <property type="entry name" value="Aldolase_class_II_sugar_metab"/>
</dbReference>
<keyword evidence="5 6" id="KW-0456">Lyase</keyword>
<evidence type="ECO:0000259" key="7">
    <source>
        <dbReference type="SMART" id="SM01007"/>
    </source>
</evidence>
<dbReference type="SMART" id="SM01007">
    <property type="entry name" value="Aldolase_II"/>
    <property type="match status" value="1"/>
</dbReference>
<comment type="caution">
    <text evidence="8">The sequence shown here is derived from an EMBL/GenBank/DDBJ whole genome shotgun (WGS) entry which is preliminary data.</text>
</comment>
<dbReference type="GO" id="GO:0005829">
    <property type="term" value="C:cytosol"/>
    <property type="evidence" value="ECO:0007669"/>
    <property type="project" value="TreeGrafter"/>
</dbReference>
<evidence type="ECO:0000256" key="2">
    <source>
        <dbReference type="ARBA" id="ARBA00022723"/>
    </source>
</evidence>
<evidence type="ECO:0000256" key="3">
    <source>
        <dbReference type="ARBA" id="ARBA00022833"/>
    </source>
</evidence>
<comment type="pathway">
    <text evidence="6">Amino-acid biosynthesis; L-methionine biosynthesis via salvage pathway; L-methionine from S-methyl-5-thio-alpha-D-ribose 1-phosphate: step 2/6.</text>
</comment>
<evidence type="ECO:0000256" key="4">
    <source>
        <dbReference type="ARBA" id="ARBA00023167"/>
    </source>
</evidence>
<evidence type="ECO:0000313" key="8">
    <source>
        <dbReference type="EMBL" id="RVU31284.1"/>
    </source>
</evidence>
<keyword evidence="1 6" id="KW-0028">Amino-acid biosynthesis</keyword>
<protein>
    <recommendedName>
        <fullName evidence="6">Methylthioribulose-1-phosphate dehydratase</fullName>
        <shortName evidence="6">MTRu-1-P dehydratase</shortName>
        <ecNumber evidence="6">4.2.1.109</ecNumber>
    </recommendedName>
</protein>
<dbReference type="GO" id="GO:0019323">
    <property type="term" value="P:pentose catabolic process"/>
    <property type="evidence" value="ECO:0007669"/>
    <property type="project" value="TreeGrafter"/>
</dbReference>
<keyword evidence="3 6" id="KW-0862">Zinc</keyword>
<evidence type="ECO:0000256" key="1">
    <source>
        <dbReference type="ARBA" id="ARBA00022605"/>
    </source>
</evidence>
<dbReference type="AlphaFoldDB" id="A0A437Q9N2"/>
<comment type="cofactor">
    <cofactor evidence="6">
        <name>Zn(2+)</name>
        <dbReference type="ChEBI" id="CHEBI:29105"/>
    </cofactor>
    <text evidence="6">Binds 1 zinc ion per subunit.</text>
</comment>
<evidence type="ECO:0000256" key="5">
    <source>
        <dbReference type="ARBA" id="ARBA00023239"/>
    </source>
</evidence>
<dbReference type="InterPro" id="IPR017714">
    <property type="entry name" value="MethylthioRu-1-P_deHdtase_MtnB"/>
</dbReference>
<keyword evidence="4 6" id="KW-0486">Methionine biosynthesis</keyword>
<feature type="domain" description="Class II aldolase/adducin N-terminal" evidence="7">
    <location>
        <begin position="14"/>
        <end position="200"/>
    </location>
</feature>
<comment type="similarity">
    <text evidence="6">Belongs to the aldolase class II family. MtnB subfamily.</text>
</comment>
<dbReference type="Gene3D" id="3.40.225.10">
    <property type="entry name" value="Class II aldolase/adducin N-terminal domain"/>
    <property type="match status" value="1"/>
</dbReference>
<name>A0A437Q9N2_9GAMM</name>
<dbReference type="InterPro" id="IPR001303">
    <property type="entry name" value="Aldolase_II/adducin_N"/>
</dbReference>
<keyword evidence="2 6" id="KW-0479">Metal-binding</keyword>
<dbReference type="PANTHER" id="PTHR22789:SF0">
    <property type="entry name" value="3-OXO-TETRONATE 4-PHOSPHATE DECARBOXYLASE-RELATED"/>
    <property type="match status" value="1"/>
</dbReference>
<comment type="function">
    <text evidence="6">Catalyzes the dehydration of methylthioribulose-1-phosphate (MTRu-1-P) into 2,3-diketo-5-methylthiopentyl-1-phosphate (DK-MTP-1-P).</text>
</comment>
<dbReference type="Proteomes" id="UP000283077">
    <property type="component" value="Unassembled WGS sequence"/>
</dbReference>
<dbReference type="UniPathway" id="UPA00904">
    <property type="reaction ID" value="UER00875"/>
</dbReference>